<protein>
    <recommendedName>
        <fullName evidence="1">Aminoglycoside phosphotransferase domain-containing protein</fullName>
    </recommendedName>
</protein>
<evidence type="ECO:0000313" key="2">
    <source>
        <dbReference type="EMBL" id="GAA4465721.1"/>
    </source>
</evidence>
<accession>A0ABP8NE53</accession>
<comment type="caution">
    <text evidence="2">The sequence shown here is derived from an EMBL/GenBank/DDBJ whole genome shotgun (WGS) entry which is preliminary data.</text>
</comment>
<evidence type="ECO:0000313" key="3">
    <source>
        <dbReference type="Proteomes" id="UP001500840"/>
    </source>
</evidence>
<reference evidence="3" key="1">
    <citation type="journal article" date="2019" name="Int. J. Syst. Evol. Microbiol.">
        <title>The Global Catalogue of Microorganisms (GCM) 10K type strain sequencing project: providing services to taxonomists for standard genome sequencing and annotation.</title>
        <authorList>
            <consortium name="The Broad Institute Genomics Platform"/>
            <consortium name="The Broad Institute Genome Sequencing Center for Infectious Disease"/>
            <person name="Wu L."/>
            <person name="Ma J."/>
        </authorList>
    </citation>
    <scope>NUCLEOTIDE SEQUENCE [LARGE SCALE GENOMIC DNA]</scope>
    <source>
        <strain evidence="3">JCM 17759</strain>
    </source>
</reference>
<keyword evidence="3" id="KW-1185">Reference proteome</keyword>
<name>A0ABP8NE53_9BACT</name>
<dbReference type="InterPro" id="IPR002575">
    <property type="entry name" value="Aminoglycoside_PTrfase"/>
</dbReference>
<gene>
    <name evidence="2" type="ORF">GCM10023156_53820</name>
</gene>
<dbReference type="Gene3D" id="3.90.1200.10">
    <property type="match status" value="1"/>
</dbReference>
<dbReference type="EMBL" id="BAABGA010000076">
    <property type="protein sequence ID" value="GAA4465721.1"/>
    <property type="molecule type" value="Genomic_DNA"/>
</dbReference>
<evidence type="ECO:0000259" key="1">
    <source>
        <dbReference type="Pfam" id="PF01636"/>
    </source>
</evidence>
<dbReference type="SUPFAM" id="SSF56112">
    <property type="entry name" value="Protein kinase-like (PK-like)"/>
    <property type="match status" value="1"/>
</dbReference>
<dbReference type="Proteomes" id="UP001500840">
    <property type="component" value="Unassembled WGS sequence"/>
</dbReference>
<sequence length="368" mass="41267">MIDAARSVLENWLQRSGIQAIDPIESGLSGAAVFRITTTDGEMWALKRYPIHTSLSRVDEIHHVMVTAKHNGCDLVPQLKRCSSNNAAVADCSGIDDGQHVWELAQWVAGEPWAEPIGGGDLFTRDPSADAETERQRHEVMSRGASAIAIFHRSVRSLGTHQQPPPCVSARQKRLKELIPQMNAIMASDRARIEHPRLRFSLQMAIERFRADWNHVADSFLATLAALSRQSVQTQIVLRDVHAEHIFFADSHGGDSVTTRVVTGMIDFDAVRIDAPATDLARWISSFLPMCTDVHSAWHSVLAGYRLESSLNEQQEVLAKHVAQVSAWINLANWASWLLLENQNFSYDDEHIAQRIDHWIRVIDKLGR</sequence>
<organism evidence="2 3">
    <name type="scientific">Novipirellula rosea</name>
    <dbReference type="NCBI Taxonomy" id="1031540"/>
    <lineage>
        <taxon>Bacteria</taxon>
        <taxon>Pseudomonadati</taxon>
        <taxon>Planctomycetota</taxon>
        <taxon>Planctomycetia</taxon>
        <taxon>Pirellulales</taxon>
        <taxon>Pirellulaceae</taxon>
        <taxon>Novipirellula</taxon>
    </lineage>
</organism>
<dbReference type="InterPro" id="IPR011009">
    <property type="entry name" value="Kinase-like_dom_sf"/>
</dbReference>
<proteinExistence type="predicted"/>
<feature type="domain" description="Aminoglycoside phosphotransferase" evidence="1">
    <location>
        <begin position="22"/>
        <end position="284"/>
    </location>
</feature>
<dbReference type="Pfam" id="PF01636">
    <property type="entry name" value="APH"/>
    <property type="match status" value="1"/>
</dbReference>